<dbReference type="OrthoDB" id="9793589at2"/>
<dbReference type="AlphaFoldDB" id="A0A1P8Q1S1"/>
<evidence type="ECO:0000256" key="9">
    <source>
        <dbReference type="ARBA" id="ARBA00023136"/>
    </source>
</evidence>
<evidence type="ECO:0000256" key="4">
    <source>
        <dbReference type="ARBA" id="ARBA00022449"/>
    </source>
</evidence>
<keyword evidence="6" id="KW-1133">Transmembrane helix</keyword>
<name>A0A1P8Q1S1_9LACO</name>
<evidence type="ECO:0000256" key="3">
    <source>
        <dbReference type="ARBA" id="ARBA00022448"/>
    </source>
</evidence>
<dbReference type="Proteomes" id="UP000187499">
    <property type="component" value="Chromosome"/>
</dbReference>
<keyword evidence="4" id="KW-0050">Antiport</keyword>
<proteinExistence type="inferred from homology"/>
<comment type="subcellular location">
    <subcellularLocation>
        <location evidence="1">Membrane</location>
        <topology evidence="1">Multi-pass membrane protein</topology>
    </subcellularLocation>
</comment>
<evidence type="ECO:0000313" key="12">
    <source>
        <dbReference type="EMBL" id="APX71776.1"/>
    </source>
</evidence>
<reference evidence="13" key="1">
    <citation type="submission" date="2016-12" db="EMBL/GenBank/DDBJ databases">
        <authorList>
            <person name="Jung M.Y."/>
            <person name="Lee S.H."/>
        </authorList>
    </citation>
    <scope>NUCLEOTIDE SEQUENCE [LARGE SCALE GENOMIC DNA]</scope>
    <source>
        <strain evidence="13">WiKim39</strain>
    </source>
</reference>
<evidence type="ECO:0000256" key="2">
    <source>
        <dbReference type="ARBA" id="ARBA00005551"/>
    </source>
</evidence>
<organism evidence="12 13">
    <name type="scientific">Companilactobacillus allii</name>
    <dbReference type="NCBI Taxonomy" id="1847728"/>
    <lineage>
        <taxon>Bacteria</taxon>
        <taxon>Bacillati</taxon>
        <taxon>Bacillota</taxon>
        <taxon>Bacilli</taxon>
        <taxon>Lactobacillales</taxon>
        <taxon>Lactobacillaceae</taxon>
        <taxon>Companilactobacillus</taxon>
    </lineage>
</organism>
<dbReference type="PANTHER" id="PTHR43562">
    <property type="entry name" value="NAPA-TYPE SODIUM/HYDROGEN ANTIPORTER"/>
    <property type="match status" value="1"/>
</dbReference>
<dbReference type="PANTHER" id="PTHR43562:SF3">
    <property type="entry name" value="SODIUM ION_PROTON EXCHANGER (EUROFUNG)"/>
    <property type="match status" value="1"/>
</dbReference>
<accession>A0A1P8Q1S1</accession>
<comment type="similarity">
    <text evidence="2">Belongs to the monovalent cation:proton antiporter 2 (CPA2) transporter (TC 2.A.37) family.</text>
</comment>
<evidence type="ECO:0000256" key="6">
    <source>
        <dbReference type="ARBA" id="ARBA00022989"/>
    </source>
</evidence>
<dbReference type="InterPro" id="IPR038770">
    <property type="entry name" value="Na+/solute_symporter_sf"/>
</dbReference>
<dbReference type="KEGG" id="lalw:BTM29_04030"/>
<gene>
    <name evidence="12" type="ORF">BTM29_04030</name>
</gene>
<evidence type="ECO:0000256" key="10">
    <source>
        <dbReference type="ARBA" id="ARBA00023201"/>
    </source>
</evidence>
<evidence type="ECO:0000256" key="8">
    <source>
        <dbReference type="ARBA" id="ARBA00023065"/>
    </source>
</evidence>
<dbReference type="GO" id="GO:0006814">
    <property type="term" value="P:sodium ion transport"/>
    <property type="evidence" value="ECO:0007669"/>
    <property type="project" value="UniProtKB-KW"/>
</dbReference>
<evidence type="ECO:0000313" key="13">
    <source>
        <dbReference type="Proteomes" id="UP000187499"/>
    </source>
</evidence>
<sequence length="392" mass="41870">MGFLGILVLILITTTIVGHYSSRMGIPAVIGQLLVGIILGPAILNWVKPTEFIHIFSEMGVIILMFIAGIESDLQLLKKYLKPSFLVAILGVIVPVALTYGVSLLFNLGVKESLFISVIFAATSVSISVAVLKELDVLNGKAGATILGAAVVDDILAVIILSVMVSLMGEGVKGSSSGTNLILTFTEQILFFIAIYFVVKFLAPYMARIGEKLFIPVGPTIMAMILCFGMAYLADLIGLSSVVGAFFAGIAISQTRVLEEVDHSIEPIGYAIFIPVFFVSIGLNMSLSGIENDLWFIIALTIVAILSKLFGAGLGAHLSHFTFAESYMVGAGMVSRGEMALIIAQIGYQSKLISSDYYSAIISAIILTTLLAPFLLKHAAKLSPQIPKDLNR</sequence>
<evidence type="ECO:0000256" key="5">
    <source>
        <dbReference type="ARBA" id="ARBA00022692"/>
    </source>
</evidence>
<evidence type="ECO:0000256" key="1">
    <source>
        <dbReference type="ARBA" id="ARBA00004141"/>
    </source>
</evidence>
<dbReference type="STRING" id="1847728.BTM29_04030"/>
<dbReference type="GO" id="GO:0016020">
    <property type="term" value="C:membrane"/>
    <property type="evidence" value="ECO:0007669"/>
    <property type="project" value="UniProtKB-SubCell"/>
</dbReference>
<dbReference type="GO" id="GO:0008324">
    <property type="term" value="F:monoatomic cation transmembrane transporter activity"/>
    <property type="evidence" value="ECO:0007669"/>
    <property type="project" value="InterPro"/>
</dbReference>
<keyword evidence="13" id="KW-1185">Reference proteome</keyword>
<dbReference type="NCBIfam" id="TIGR00932">
    <property type="entry name" value="2a37"/>
    <property type="match status" value="1"/>
</dbReference>
<keyword evidence="10" id="KW-0739">Sodium transport</keyword>
<dbReference type="EMBL" id="CP019323">
    <property type="protein sequence ID" value="APX71776.1"/>
    <property type="molecule type" value="Genomic_DNA"/>
</dbReference>
<feature type="domain" description="Cation/H+ exchanger transmembrane" evidence="11">
    <location>
        <begin position="12"/>
        <end position="378"/>
    </location>
</feature>
<evidence type="ECO:0000256" key="7">
    <source>
        <dbReference type="ARBA" id="ARBA00023053"/>
    </source>
</evidence>
<dbReference type="GO" id="GO:0015297">
    <property type="term" value="F:antiporter activity"/>
    <property type="evidence" value="ECO:0007669"/>
    <property type="project" value="UniProtKB-KW"/>
</dbReference>
<dbReference type="GO" id="GO:1902600">
    <property type="term" value="P:proton transmembrane transport"/>
    <property type="evidence" value="ECO:0007669"/>
    <property type="project" value="InterPro"/>
</dbReference>
<dbReference type="InterPro" id="IPR004771">
    <property type="entry name" value="K/H_exchanger"/>
</dbReference>
<keyword evidence="8" id="KW-0406">Ion transport</keyword>
<dbReference type="Gene3D" id="1.20.1530.20">
    <property type="match status" value="1"/>
</dbReference>
<protein>
    <submittedName>
        <fullName evidence="12">Sodium:proton antiporter</fullName>
    </submittedName>
</protein>
<keyword evidence="3" id="KW-0813">Transport</keyword>
<evidence type="ECO:0000259" key="11">
    <source>
        <dbReference type="Pfam" id="PF00999"/>
    </source>
</evidence>
<keyword evidence="5" id="KW-0812">Transmembrane</keyword>
<dbReference type="InterPro" id="IPR006153">
    <property type="entry name" value="Cation/H_exchanger_TM"/>
</dbReference>
<dbReference type="Pfam" id="PF00999">
    <property type="entry name" value="Na_H_Exchanger"/>
    <property type="match status" value="1"/>
</dbReference>
<keyword evidence="7" id="KW-0915">Sodium</keyword>
<dbReference type="RefSeq" id="WP_076614280.1">
    <property type="nucleotide sequence ID" value="NZ_CP019323.1"/>
</dbReference>
<keyword evidence="9" id="KW-0472">Membrane</keyword>